<dbReference type="RefSeq" id="WP_341373029.1">
    <property type="nucleotide sequence ID" value="NZ_JBBUTF010000004.1"/>
</dbReference>
<name>A0ABU9B5W0_9BURK</name>
<proteinExistence type="predicted"/>
<evidence type="ECO:0008006" key="3">
    <source>
        <dbReference type="Google" id="ProtNLM"/>
    </source>
</evidence>
<sequence length="358" mass="37058">MVQAGRPAPRRGGPQHPLLVCQTGPGIGLGHLSRMRVAAQALTAAGLTPRLLVHGGADRRADDPPWTLLPTGAELVAAIDARLSDPVDGTSRPDALLLDLAAGALPAGLAPALDRWRRHGVPCIGIDGPATLHPHLDGIFMPSFRQPPWLDGASGTAPVIWGWDCLLLPPLDAPPAVWQPPARPEVLVLTGGSDATGLGAHWPTLLDATLPAGSRLHWVRGPWASAPCVPHGPTRCDWHWHDAPAGLGPLMQRCSHAVTVFGVSAFELLQHGVPTVVFSPYGDKDRSELAELAATGLLAVAADARTATTRLATLLDDPVASARLARQARGRGVGGGGARLAGCLAALSFPTTNAAPAA</sequence>
<dbReference type="EMBL" id="JBBUTF010000004">
    <property type="protein sequence ID" value="MEK8025241.1"/>
    <property type="molecule type" value="Genomic_DNA"/>
</dbReference>
<protein>
    <recommendedName>
        <fullName evidence="3">Glycosyl transferase family 28 C-terminal domain-containing protein</fullName>
    </recommendedName>
</protein>
<organism evidence="1 2">
    <name type="scientific">Pseudaquabacterium rugosum</name>
    <dbReference type="NCBI Taxonomy" id="2984194"/>
    <lineage>
        <taxon>Bacteria</taxon>
        <taxon>Pseudomonadati</taxon>
        <taxon>Pseudomonadota</taxon>
        <taxon>Betaproteobacteria</taxon>
        <taxon>Burkholderiales</taxon>
        <taxon>Sphaerotilaceae</taxon>
        <taxon>Pseudaquabacterium</taxon>
    </lineage>
</organism>
<accession>A0ABU9B5W0</accession>
<keyword evidence="2" id="KW-1185">Reference proteome</keyword>
<reference evidence="1 2" key="1">
    <citation type="submission" date="2024-04" db="EMBL/GenBank/DDBJ databases">
        <title>Novel species of the genus Ideonella isolated from streams.</title>
        <authorList>
            <person name="Lu H."/>
        </authorList>
    </citation>
    <scope>NUCLEOTIDE SEQUENCE [LARGE SCALE GENOMIC DNA]</scope>
    <source>
        <strain evidence="1 2">BYS139W</strain>
    </source>
</reference>
<dbReference type="Proteomes" id="UP001368500">
    <property type="component" value="Unassembled WGS sequence"/>
</dbReference>
<dbReference type="SUPFAM" id="SSF53756">
    <property type="entry name" value="UDP-Glycosyltransferase/glycogen phosphorylase"/>
    <property type="match status" value="1"/>
</dbReference>
<comment type="caution">
    <text evidence="1">The sequence shown here is derived from an EMBL/GenBank/DDBJ whole genome shotgun (WGS) entry which is preliminary data.</text>
</comment>
<dbReference type="Gene3D" id="3.40.50.2000">
    <property type="entry name" value="Glycogen Phosphorylase B"/>
    <property type="match status" value="1"/>
</dbReference>
<evidence type="ECO:0000313" key="1">
    <source>
        <dbReference type="EMBL" id="MEK8025241.1"/>
    </source>
</evidence>
<gene>
    <name evidence="1" type="ORF">AACH11_04600</name>
</gene>
<evidence type="ECO:0000313" key="2">
    <source>
        <dbReference type="Proteomes" id="UP001368500"/>
    </source>
</evidence>